<evidence type="ECO:0000313" key="2">
    <source>
        <dbReference type="Proteomes" id="UP000078084"/>
    </source>
</evidence>
<accession>A0A171KW12</accession>
<reference evidence="1 2" key="1">
    <citation type="submission" date="2015-04" db="EMBL/GenBank/DDBJ databases">
        <title>Genome sequence of Kerstersia gyiorum CG1.</title>
        <authorList>
            <person name="Greninger A.L."/>
            <person name="Kozyreva V."/>
            <person name="Chaturvedi V."/>
        </authorList>
    </citation>
    <scope>NUCLEOTIDE SEQUENCE [LARGE SCALE GENOMIC DNA]</scope>
    <source>
        <strain evidence="1 2">CG1</strain>
    </source>
</reference>
<sequence>MQILDQALTERCLPFDRLLAAIKAKFIEGCYAPLRNIHWQDNQIRQATSLLLMPGAKSRQQLVSAPPG</sequence>
<dbReference type="AlphaFoldDB" id="A0A171KW12"/>
<comment type="caution">
    <text evidence="1">The sequence shown here is derived from an EMBL/GenBank/DDBJ whole genome shotgun (WGS) entry which is preliminary data.</text>
</comment>
<proteinExistence type="predicted"/>
<name>A0A171KW12_9BURK</name>
<dbReference type="RefSeq" id="WP_068366947.1">
    <property type="nucleotide sequence ID" value="NZ_LBNE01000001.1"/>
</dbReference>
<dbReference type="EMBL" id="LBNE01000001">
    <property type="protein sequence ID" value="KKO73079.1"/>
    <property type="molecule type" value="Genomic_DNA"/>
</dbReference>
<protein>
    <submittedName>
        <fullName evidence="1">Uncharacterized protein</fullName>
    </submittedName>
</protein>
<evidence type="ECO:0000313" key="1">
    <source>
        <dbReference type="EMBL" id="KKO73079.1"/>
    </source>
</evidence>
<dbReference type="Proteomes" id="UP000078084">
    <property type="component" value="Unassembled WGS sequence"/>
</dbReference>
<keyword evidence="2" id="KW-1185">Reference proteome</keyword>
<organism evidence="1 2">
    <name type="scientific">Kerstersia gyiorum</name>
    <dbReference type="NCBI Taxonomy" id="206506"/>
    <lineage>
        <taxon>Bacteria</taxon>
        <taxon>Pseudomonadati</taxon>
        <taxon>Pseudomonadota</taxon>
        <taxon>Betaproteobacteria</taxon>
        <taxon>Burkholderiales</taxon>
        <taxon>Alcaligenaceae</taxon>
        <taxon>Kerstersia</taxon>
    </lineage>
</organism>
<gene>
    <name evidence="1" type="ORF">AAV32_01880</name>
</gene>
<dbReference type="STRING" id="206506.AAV32_01880"/>